<keyword evidence="1" id="KW-0812">Transmembrane</keyword>
<gene>
    <name evidence="2" type="ORF">IC609_13405</name>
</gene>
<dbReference type="AlphaFoldDB" id="A0A927FHF5"/>
<accession>A0A927FHF5</accession>
<keyword evidence="1" id="KW-0472">Membrane</keyword>
<evidence type="ECO:0000256" key="1">
    <source>
        <dbReference type="SAM" id="Phobius"/>
    </source>
</evidence>
<organism evidence="2 3">
    <name type="scientific">Limnohabitans radicicola</name>
    <dbReference type="NCBI Taxonomy" id="2771427"/>
    <lineage>
        <taxon>Bacteria</taxon>
        <taxon>Pseudomonadati</taxon>
        <taxon>Pseudomonadota</taxon>
        <taxon>Betaproteobacteria</taxon>
        <taxon>Burkholderiales</taxon>
        <taxon>Comamonadaceae</taxon>
        <taxon>Limnohabitans</taxon>
    </lineage>
</organism>
<proteinExistence type="predicted"/>
<dbReference type="RefSeq" id="WP_191820023.1">
    <property type="nucleotide sequence ID" value="NZ_JACYFT010000003.1"/>
</dbReference>
<sequence>MSSVLRTFQAVLWSFLGIRKSAEYQKDTESLNPFHIIVVGILIALLFVLGLIALVNWVVVQPTGL</sequence>
<comment type="caution">
    <text evidence="2">The sequence shown here is derived from an EMBL/GenBank/DDBJ whole genome shotgun (WGS) entry which is preliminary data.</text>
</comment>
<name>A0A927FHF5_9BURK</name>
<evidence type="ECO:0000313" key="2">
    <source>
        <dbReference type="EMBL" id="MBD8051539.1"/>
    </source>
</evidence>
<dbReference type="InterPro" id="IPR021344">
    <property type="entry name" value="DUF2970"/>
</dbReference>
<keyword evidence="1" id="KW-1133">Transmembrane helix</keyword>
<reference evidence="2" key="1">
    <citation type="submission" date="2020-09" db="EMBL/GenBank/DDBJ databases">
        <title>Genome seq and assembly of Limnohabitants sp.</title>
        <authorList>
            <person name="Chhetri G."/>
        </authorList>
    </citation>
    <scope>NUCLEOTIDE SEQUENCE</scope>
    <source>
        <strain evidence="2">JUR4</strain>
    </source>
</reference>
<keyword evidence="3" id="KW-1185">Reference proteome</keyword>
<dbReference type="Pfam" id="PF11174">
    <property type="entry name" value="DUF2970"/>
    <property type="match status" value="1"/>
</dbReference>
<dbReference type="Proteomes" id="UP000647424">
    <property type="component" value="Unassembled WGS sequence"/>
</dbReference>
<protein>
    <submittedName>
        <fullName evidence="2">DUF2970 domain-containing protein</fullName>
    </submittedName>
</protein>
<evidence type="ECO:0000313" key="3">
    <source>
        <dbReference type="Proteomes" id="UP000647424"/>
    </source>
</evidence>
<feature type="transmembrane region" description="Helical" evidence="1">
    <location>
        <begin position="37"/>
        <end position="60"/>
    </location>
</feature>
<dbReference type="EMBL" id="JACYFT010000003">
    <property type="protein sequence ID" value="MBD8051539.1"/>
    <property type="molecule type" value="Genomic_DNA"/>
</dbReference>